<dbReference type="Proteomes" id="UP000184052">
    <property type="component" value="Unassembled WGS sequence"/>
</dbReference>
<dbReference type="GO" id="GO:0016757">
    <property type="term" value="F:glycosyltransferase activity"/>
    <property type="evidence" value="ECO:0007669"/>
    <property type="project" value="InterPro"/>
</dbReference>
<name>A0A1M6E8C8_9FIRM</name>
<dbReference type="RefSeq" id="WP_073048373.1">
    <property type="nucleotide sequence ID" value="NZ_FQZL01000007.1"/>
</dbReference>
<dbReference type="Pfam" id="PF13477">
    <property type="entry name" value="Glyco_trans_4_2"/>
    <property type="match status" value="1"/>
</dbReference>
<dbReference type="Gene3D" id="3.40.50.2000">
    <property type="entry name" value="Glycogen Phosphorylase B"/>
    <property type="match status" value="2"/>
</dbReference>
<dbReference type="AlphaFoldDB" id="A0A1M6E8C8"/>
<evidence type="ECO:0000259" key="2">
    <source>
        <dbReference type="Pfam" id="PF13477"/>
    </source>
</evidence>
<protein>
    <submittedName>
        <fullName evidence="3">Glycosyltransferase involved in cell wall bisynthesis</fullName>
    </submittedName>
</protein>
<dbReference type="PANTHER" id="PTHR12526">
    <property type="entry name" value="GLYCOSYLTRANSFERASE"/>
    <property type="match status" value="1"/>
</dbReference>
<gene>
    <name evidence="3" type="ORF">SAMN02745751_01108</name>
</gene>
<dbReference type="PANTHER" id="PTHR12526:SF630">
    <property type="entry name" value="GLYCOSYLTRANSFERASE"/>
    <property type="match status" value="1"/>
</dbReference>
<dbReference type="OrthoDB" id="3199616at2"/>
<keyword evidence="4" id="KW-1185">Reference proteome</keyword>
<evidence type="ECO:0000259" key="1">
    <source>
        <dbReference type="Pfam" id="PF00534"/>
    </source>
</evidence>
<dbReference type="EMBL" id="FQZL01000007">
    <property type="protein sequence ID" value="SHI81784.1"/>
    <property type="molecule type" value="Genomic_DNA"/>
</dbReference>
<dbReference type="STRING" id="1121476.SAMN02745751_01108"/>
<accession>A0A1M6E8C8</accession>
<evidence type="ECO:0000313" key="4">
    <source>
        <dbReference type="Proteomes" id="UP000184052"/>
    </source>
</evidence>
<dbReference type="SUPFAM" id="SSF53756">
    <property type="entry name" value="UDP-Glycosyltransferase/glycogen phosphorylase"/>
    <property type="match status" value="1"/>
</dbReference>
<feature type="domain" description="Glycosyltransferase subfamily 4-like N-terminal" evidence="2">
    <location>
        <begin position="3"/>
        <end position="144"/>
    </location>
</feature>
<organism evidence="3 4">
    <name type="scientific">Dethiosulfatibacter aminovorans DSM 17477</name>
    <dbReference type="NCBI Taxonomy" id="1121476"/>
    <lineage>
        <taxon>Bacteria</taxon>
        <taxon>Bacillati</taxon>
        <taxon>Bacillota</taxon>
        <taxon>Tissierellia</taxon>
        <taxon>Dethiosulfatibacter</taxon>
    </lineage>
</organism>
<dbReference type="InterPro" id="IPR001296">
    <property type="entry name" value="Glyco_trans_1"/>
</dbReference>
<keyword evidence="3" id="KW-0808">Transferase</keyword>
<dbReference type="CDD" id="cd03808">
    <property type="entry name" value="GT4_CapM-like"/>
    <property type="match status" value="1"/>
</dbReference>
<reference evidence="3 4" key="1">
    <citation type="submission" date="2016-11" db="EMBL/GenBank/DDBJ databases">
        <authorList>
            <person name="Jaros S."/>
            <person name="Januszkiewicz K."/>
            <person name="Wedrychowicz H."/>
        </authorList>
    </citation>
    <scope>NUCLEOTIDE SEQUENCE [LARGE SCALE GENOMIC DNA]</scope>
    <source>
        <strain evidence="3 4">DSM 17477</strain>
    </source>
</reference>
<proteinExistence type="predicted"/>
<dbReference type="Pfam" id="PF00534">
    <property type="entry name" value="Glycos_transf_1"/>
    <property type="match status" value="1"/>
</dbReference>
<dbReference type="InterPro" id="IPR028098">
    <property type="entry name" value="Glyco_trans_4-like_N"/>
</dbReference>
<sequence>MKKILFISNISKRITNFVIPSIEASQGLGYEFHFAANCTGAVDDAAKYNITIHHIDLFRNPFNPGNIEAYKQMLTLIEDEGFDVIHCNTPIGGVLGRLCGKKAKVSKIIYTAHGFHFYKGAPLVNRTLFKWAEMRMAHYTDALITMNNEDYTAAQKFKLRNNGNIYFVPGVGVDTKQYRIASADGAGLKNSLGLTGKDIILIAMGDLIARKNYRASIKAIAKAGNRNLQFLICGNGPDLDSLKGLAREMNVENQIHFLGFRTDIRELLTIADIFLFSSYQEGLPRSMMEAMSAGLPCISSEVRGNVDLIENGKGGYLYKPDDIEGFAGAINLLAEDKELRRKMGDSNLETIKRFDIENVKKEMKKIYERELM</sequence>
<evidence type="ECO:0000313" key="3">
    <source>
        <dbReference type="EMBL" id="SHI81784.1"/>
    </source>
</evidence>
<feature type="domain" description="Glycosyl transferase family 1" evidence="1">
    <location>
        <begin position="190"/>
        <end position="345"/>
    </location>
</feature>